<dbReference type="AlphaFoldDB" id="A0AAE1N6U8"/>
<comment type="caution">
    <text evidence="1">The sequence shown here is derived from an EMBL/GenBank/DDBJ whole genome shotgun (WGS) entry which is preliminary data.</text>
</comment>
<protein>
    <submittedName>
        <fullName evidence="1">Uncharacterized protein</fullName>
    </submittedName>
</protein>
<accession>A0AAE1N6U8</accession>
<evidence type="ECO:0000313" key="2">
    <source>
        <dbReference type="Proteomes" id="UP001293593"/>
    </source>
</evidence>
<keyword evidence="2" id="KW-1185">Reference proteome</keyword>
<dbReference type="EMBL" id="JAWXYG010000001">
    <property type="protein sequence ID" value="KAK4283664.1"/>
    <property type="molecule type" value="Genomic_DNA"/>
</dbReference>
<reference evidence="1" key="1">
    <citation type="submission" date="2023-10" db="EMBL/GenBank/DDBJ databases">
        <title>Chromosome-level genome of the transformable northern wattle, Acacia crassicarpa.</title>
        <authorList>
            <person name="Massaro I."/>
            <person name="Sinha N.R."/>
            <person name="Poethig S."/>
            <person name="Leichty A.R."/>
        </authorList>
    </citation>
    <scope>NUCLEOTIDE SEQUENCE</scope>
    <source>
        <strain evidence="1">Acra3RX</strain>
        <tissue evidence="1">Leaf</tissue>
    </source>
</reference>
<sequence>MLLQQESTCFSATQATLKPSEFRLKLHQKLTTSSASLEIKTKGAARVVTRRSAAEILEGKKRAAKRLGKIWKRHLLWKKEMRENW</sequence>
<evidence type="ECO:0000313" key="1">
    <source>
        <dbReference type="EMBL" id="KAK4283664.1"/>
    </source>
</evidence>
<organism evidence="1 2">
    <name type="scientific">Acacia crassicarpa</name>
    <name type="common">northern wattle</name>
    <dbReference type="NCBI Taxonomy" id="499986"/>
    <lineage>
        <taxon>Eukaryota</taxon>
        <taxon>Viridiplantae</taxon>
        <taxon>Streptophyta</taxon>
        <taxon>Embryophyta</taxon>
        <taxon>Tracheophyta</taxon>
        <taxon>Spermatophyta</taxon>
        <taxon>Magnoliopsida</taxon>
        <taxon>eudicotyledons</taxon>
        <taxon>Gunneridae</taxon>
        <taxon>Pentapetalae</taxon>
        <taxon>rosids</taxon>
        <taxon>fabids</taxon>
        <taxon>Fabales</taxon>
        <taxon>Fabaceae</taxon>
        <taxon>Caesalpinioideae</taxon>
        <taxon>mimosoid clade</taxon>
        <taxon>Acacieae</taxon>
        <taxon>Acacia</taxon>
    </lineage>
</organism>
<name>A0AAE1N6U8_9FABA</name>
<dbReference type="Proteomes" id="UP001293593">
    <property type="component" value="Unassembled WGS sequence"/>
</dbReference>
<proteinExistence type="predicted"/>
<gene>
    <name evidence="1" type="ORF">QN277_000591</name>
</gene>